<proteinExistence type="predicted"/>
<dbReference type="EMBL" id="CAKOGL010000030">
    <property type="protein sequence ID" value="CAH2106894.1"/>
    <property type="molecule type" value="Genomic_DNA"/>
</dbReference>
<evidence type="ECO:0000313" key="2">
    <source>
        <dbReference type="Proteomes" id="UP001153954"/>
    </source>
</evidence>
<accession>A0AAU9V9W2</accession>
<sequence>MHTQHTPRRLETSNLCLVRVLCRAFSYNISDLIKTEQDRAAWWSMLELFSNIALRDLCPEMNRVKFGCPTRHGLTPGLYPGFASEYQGASGAQEAQEA</sequence>
<dbReference type="AlphaFoldDB" id="A0AAU9V9W2"/>
<evidence type="ECO:0000313" key="1">
    <source>
        <dbReference type="EMBL" id="CAH2106894.1"/>
    </source>
</evidence>
<organism evidence="1 2">
    <name type="scientific">Euphydryas editha</name>
    <name type="common">Edith's checkerspot</name>
    <dbReference type="NCBI Taxonomy" id="104508"/>
    <lineage>
        <taxon>Eukaryota</taxon>
        <taxon>Metazoa</taxon>
        <taxon>Ecdysozoa</taxon>
        <taxon>Arthropoda</taxon>
        <taxon>Hexapoda</taxon>
        <taxon>Insecta</taxon>
        <taxon>Pterygota</taxon>
        <taxon>Neoptera</taxon>
        <taxon>Endopterygota</taxon>
        <taxon>Lepidoptera</taxon>
        <taxon>Glossata</taxon>
        <taxon>Ditrysia</taxon>
        <taxon>Papilionoidea</taxon>
        <taxon>Nymphalidae</taxon>
        <taxon>Nymphalinae</taxon>
        <taxon>Euphydryas</taxon>
    </lineage>
</organism>
<keyword evidence="2" id="KW-1185">Reference proteome</keyword>
<protein>
    <submittedName>
        <fullName evidence="1">Uncharacterized protein</fullName>
    </submittedName>
</protein>
<dbReference type="Proteomes" id="UP001153954">
    <property type="component" value="Unassembled WGS sequence"/>
</dbReference>
<name>A0AAU9V9W2_EUPED</name>
<reference evidence="1" key="1">
    <citation type="submission" date="2022-03" db="EMBL/GenBank/DDBJ databases">
        <authorList>
            <person name="Tunstrom K."/>
        </authorList>
    </citation>
    <scope>NUCLEOTIDE SEQUENCE</scope>
</reference>
<gene>
    <name evidence="1" type="ORF">EEDITHA_LOCUS20973</name>
</gene>
<comment type="caution">
    <text evidence="1">The sequence shown here is derived from an EMBL/GenBank/DDBJ whole genome shotgun (WGS) entry which is preliminary data.</text>
</comment>